<evidence type="ECO:0000256" key="1">
    <source>
        <dbReference type="SAM" id="Coils"/>
    </source>
</evidence>
<dbReference type="InterPro" id="IPR003489">
    <property type="entry name" value="RHF/RaiA"/>
</dbReference>
<feature type="coiled-coil region" evidence="1">
    <location>
        <begin position="71"/>
        <end position="98"/>
    </location>
</feature>
<name>A0A7V5RMP8_CALAY</name>
<dbReference type="Proteomes" id="UP000885771">
    <property type="component" value="Unassembled WGS sequence"/>
</dbReference>
<evidence type="ECO:0000313" key="2">
    <source>
        <dbReference type="EMBL" id="HHM01398.1"/>
    </source>
</evidence>
<protein>
    <submittedName>
        <fullName evidence="2">Ribosome-associated translation inhibitor RaiA</fullName>
    </submittedName>
</protein>
<dbReference type="EMBL" id="DRLI01000009">
    <property type="protein sequence ID" value="HHM01398.1"/>
    <property type="molecule type" value="Genomic_DNA"/>
</dbReference>
<gene>
    <name evidence="2" type="primary">raiA</name>
    <name evidence="2" type="ORF">ENJ15_00175</name>
</gene>
<dbReference type="SUPFAM" id="SSF69754">
    <property type="entry name" value="Ribosome binding protein Y (YfiA homologue)"/>
    <property type="match status" value="1"/>
</dbReference>
<proteinExistence type="predicted"/>
<dbReference type="AlphaFoldDB" id="A0A7V5RMP8"/>
<comment type="caution">
    <text evidence="2">The sequence shown here is derived from an EMBL/GenBank/DDBJ whole genome shotgun (WGS) entry which is preliminary data.</text>
</comment>
<dbReference type="Gene3D" id="3.30.160.100">
    <property type="entry name" value="Ribosome hibernation promotion factor-like"/>
    <property type="match status" value="1"/>
</dbReference>
<keyword evidence="1" id="KW-0175">Coiled coil</keyword>
<accession>A0A7V5RMP8</accession>
<dbReference type="NCBIfam" id="TIGR00741">
    <property type="entry name" value="yfiA"/>
    <property type="match status" value="1"/>
</dbReference>
<dbReference type="InterPro" id="IPR036567">
    <property type="entry name" value="RHF-like"/>
</dbReference>
<dbReference type="Pfam" id="PF02482">
    <property type="entry name" value="Ribosomal_S30AE"/>
    <property type="match status" value="1"/>
</dbReference>
<dbReference type="CDD" id="cd00552">
    <property type="entry name" value="RaiA"/>
    <property type="match status" value="1"/>
</dbReference>
<reference evidence="2" key="1">
    <citation type="journal article" date="2020" name="mSystems">
        <title>Genome- and Community-Level Interaction Insights into Carbon Utilization and Element Cycling Functions of Hydrothermarchaeota in Hydrothermal Sediment.</title>
        <authorList>
            <person name="Zhou Z."/>
            <person name="Liu Y."/>
            <person name="Xu W."/>
            <person name="Pan J."/>
            <person name="Luo Z.H."/>
            <person name="Li M."/>
        </authorList>
    </citation>
    <scope>NUCLEOTIDE SEQUENCE [LARGE SCALE GENOMIC DNA]</scope>
    <source>
        <strain evidence="2">HyVt-460</strain>
    </source>
</reference>
<organism evidence="2">
    <name type="scientific">Caldithrix abyssi</name>
    <dbReference type="NCBI Taxonomy" id="187145"/>
    <lineage>
        <taxon>Bacteria</taxon>
        <taxon>Pseudomonadati</taxon>
        <taxon>Calditrichota</taxon>
        <taxon>Calditrichia</taxon>
        <taxon>Calditrichales</taxon>
        <taxon>Calditrichaceae</taxon>
        <taxon>Caldithrix</taxon>
    </lineage>
</organism>
<sequence>MNLAITTRGYKAPERIKTYLLDKMKRLDRFSELIMDGSAVLSYEKQDQIVEFKIKLKHKMVVVKERSEDVFKSIDLGIDNLERQIARAKERLKEHDNQKIVESLQG</sequence>